<evidence type="ECO:0000313" key="2">
    <source>
        <dbReference type="EMBL" id="GET22367.1"/>
    </source>
</evidence>
<proteinExistence type="predicted"/>
<dbReference type="InterPro" id="IPR009057">
    <property type="entry name" value="Homeodomain-like_sf"/>
</dbReference>
<evidence type="ECO:0000313" key="4">
    <source>
        <dbReference type="Proteomes" id="UP000240621"/>
    </source>
</evidence>
<gene>
    <name evidence="3" type="ORF">CLV93_112102</name>
    <name evidence="2" type="ORF">JCM18694_26130</name>
</gene>
<dbReference type="EMBL" id="BLAU01000001">
    <property type="protein sequence ID" value="GET22367.1"/>
    <property type="molecule type" value="Genomic_DNA"/>
</dbReference>
<accession>A0A2P8C7R3</accession>
<dbReference type="Proteomes" id="UP000240621">
    <property type="component" value="Unassembled WGS sequence"/>
</dbReference>
<dbReference type="Pfam" id="PF01527">
    <property type="entry name" value="HTH_Tnp_1"/>
    <property type="match status" value="1"/>
</dbReference>
<keyword evidence="1" id="KW-0175">Coiled coil</keyword>
<keyword evidence="5" id="KW-1185">Reference proteome</keyword>
<dbReference type="GO" id="GO:0006313">
    <property type="term" value="P:DNA transposition"/>
    <property type="evidence" value="ECO:0007669"/>
    <property type="project" value="InterPro"/>
</dbReference>
<evidence type="ECO:0000256" key="1">
    <source>
        <dbReference type="SAM" id="Coils"/>
    </source>
</evidence>
<dbReference type="InterPro" id="IPR051839">
    <property type="entry name" value="RD_transcriptional_regulator"/>
</dbReference>
<dbReference type="Proteomes" id="UP000396862">
    <property type="component" value="Unassembled WGS sequence"/>
</dbReference>
<sequence length="104" mass="12059">MSKHRKQFTREFKLRAVELSYQRDNMRELAAELDIRPALLYRWRSEFASHQGSSFPGNGKPILNEEESEIARLKKELADMRMERDILKKAVGIFSRSGGDSTSL</sequence>
<dbReference type="GO" id="GO:0004803">
    <property type="term" value="F:transposase activity"/>
    <property type="evidence" value="ECO:0007669"/>
    <property type="project" value="InterPro"/>
</dbReference>
<protein>
    <submittedName>
        <fullName evidence="3">Transposase</fullName>
    </submittedName>
</protein>
<organism evidence="3 4">
    <name type="scientific">Prolixibacter denitrificans</name>
    <dbReference type="NCBI Taxonomy" id="1541063"/>
    <lineage>
        <taxon>Bacteria</taxon>
        <taxon>Pseudomonadati</taxon>
        <taxon>Bacteroidota</taxon>
        <taxon>Bacteroidia</taxon>
        <taxon>Marinilabiliales</taxon>
        <taxon>Prolixibacteraceae</taxon>
        <taxon>Prolixibacter</taxon>
    </lineage>
</organism>
<reference evidence="2 5" key="2">
    <citation type="submission" date="2019-10" db="EMBL/GenBank/DDBJ databases">
        <title>Prolixibacter strains distinguished by the presence of nitrate reductase genes were adept at nitrate-dependent anaerobic corrosion of metallic iron and carbon steel.</title>
        <authorList>
            <person name="Iino T."/>
            <person name="Shono N."/>
            <person name="Ito K."/>
            <person name="Nakamura R."/>
            <person name="Sueoka K."/>
            <person name="Harayama S."/>
            <person name="Ohkuma M."/>
        </authorList>
    </citation>
    <scope>NUCLEOTIDE SEQUENCE [LARGE SCALE GENOMIC DNA]</scope>
    <source>
        <strain evidence="2 5">MIC1-1</strain>
    </source>
</reference>
<dbReference type="PANTHER" id="PTHR33215:SF13">
    <property type="entry name" value="PROTEIN DISTAL ANTENNA"/>
    <property type="match status" value="1"/>
</dbReference>
<dbReference type="EMBL" id="PYGC01000012">
    <property type="protein sequence ID" value="PSK80967.1"/>
    <property type="molecule type" value="Genomic_DNA"/>
</dbReference>
<dbReference type="InterPro" id="IPR002514">
    <property type="entry name" value="Transposase_8"/>
</dbReference>
<reference evidence="3 4" key="1">
    <citation type="submission" date="2018-03" db="EMBL/GenBank/DDBJ databases">
        <title>Genomic Encyclopedia of Archaeal and Bacterial Type Strains, Phase II (KMG-II): from individual species to whole genera.</title>
        <authorList>
            <person name="Goeker M."/>
        </authorList>
    </citation>
    <scope>NUCLEOTIDE SEQUENCE [LARGE SCALE GENOMIC DNA]</scope>
    <source>
        <strain evidence="3 4">DSM 27267</strain>
    </source>
</reference>
<dbReference type="SUPFAM" id="SSF46689">
    <property type="entry name" value="Homeodomain-like"/>
    <property type="match status" value="1"/>
</dbReference>
<feature type="coiled-coil region" evidence="1">
    <location>
        <begin position="63"/>
        <end position="90"/>
    </location>
</feature>
<dbReference type="PANTHER" id="PTHR33215">
    <property type="entry name" value="PROTEIN DISTAL ANTENNA"/>
    <property type="match status" value="1"/>
</dbReference>
<evidence type="ECO:0000313" key="3">
    <source>
        <dbReference type="EMBL" id="PSK80967.1"/>
    </source>
</evidence>
<dbReference type="GO" id="GO:0003677">
    <property type="term" value="F:DNA binding"/>
    <property type="evidence" value="ECO:0007669"/>
    <property type="project" value="InterPro"/>
</dbReference>
<dbReference type="AlphaFoldDB" id="A0A2P8C7R3"/>
<evidence type="ECO:0000313" key="5">
    <source>
        <dbReference type="Proteomes" id="UP000396862"/>
    </source>
</evidence>
<name>A0A2P8C7R3_9BACT</name>
<comment type="caution">
    <text evidence="3">The sequence shown here is derived from an EMBL/GenBank/DDBJ whole genome shotgun (WGS) entry which is preliminary data.</text>
</comment>
<dbReference type="Gene3D" id="1.10.10.60">
    <property type="entry name" value="Homeodomain-like"/>
    <property type="match status" value="1"/>
</dbReference>